<dbReference type="Gene3D" id="3.40.50.2300">
    <property type="match status" value="1"/>
</dbReference>
<keyword evidence="1" id="KW-0597">Phosphoprotein</keyword>
<reference evidence="3" key="1">
    <citation type="submission" date="2020-12" db="EMBL/GenBank/DDBJ databases">
        <title>The genome sequence of Inhella sp. 4Y17.</title>
        <authorList>
            <person name="Liu Y."/>
        </authorList>
    </citation>
    <scope>NUCLEOTIDE SEQUENCE</scope>
    <source>
        <strain evidence="3">4Y10</strain>
    </source>
</reference>
<dbReference type="SMART" id="SM00448">
    <property type="entry name" value="REC"/>
    <property type="match status" value="1"/>
</dbReference>
<accession>A0A931NDN4</accession>
<dbReference type="PROSITE" id="PS50110">
    <property type="entry name" value="RESPONSE_REGULATORY"/>
    <property type="match status" value="1"/>
</dbReference>
<comment type="caution">
    <text evidence="3">The sequence shown here is derived from an EMBL/GenBank/DDBJ whole genome shotgun (WGS) entry which is preliminary data.</text>
</comment>
<protein>
    <submittedName>
        <fullName evidence="3">Response regulator</fullName>
    </submittedName>
</protein>
<sequence>MTPAKLRFLIVDPLEGVRAFAQRLLEGFGFAPDHIRGCADPDSALLLATEWAPDFVFTDAFSGQSLDGLALFESIRALHPQCRLGLMSFEITPELEARAKALNARFIQRKPFTAETLRATVQASLEWMRQERPDLAARMVRESKGRLDPSRRIELPPVQLPQPFKVGDQVQHAGQRRKVLAVVLRQGEQALQLDGVPGFVPAAKVNR</sequence>
<evidence type="ECO:0000256" key="1">
    <source>
        <dbReference type="PROSITE-ProRule" id="PRU00169"/>
    </source>
</evidence>
<gene>
    <name evidence="3" type="ORF">I7X43_02110</name>
</gene>
<name>A0A931NDN4_9BURK</name>
<feature type="modified residue" description="4-aspartylphosphate" evidence="1">
    <location>
        <position position="59"/>
    </location>
</feature>
<organism evidence="3 4">
    <name type="scientific">Inhella gelatinilytica</name>
    <dbReference type="NCBI Taxonomy" id="2795030"/>
    <lineage>
        <taxon>Bacteria</taxon>
        <taxon>Pseudomonadati</taxon>
        <taxon>Pseudomonadota</taxon>
        <taxon>Betaproteobacteria</taxon>
        <taxon>Burkholderiales</taxon>
        <taxon>Sphaerotilaceae</taxon>
        <taxon>Inhella</taxon>
    </lineage>
</organism>
<dbReference type="InterPro" id="IPR001789">
    <property type="entry name" value="Sig_transdc_resp-reg_receiver"/>
</dbReference>
<dbReference type="InterPro" id="IPR011006">
    <property type="entry name" value="CheY-like_superfamily"/>
</dbReference>
<evidence type="ECO:0000259" key="2">
    <source>
        <dbReference type="PROSITE" id="PS50110"/>
    </source>
</evidence>
<feature type="domain" description="Response regulatory" evidence="2">
    <location>
        <begin position="7"/>
        <end position="125"/>
    </location>
</feature>
<dbReference type="AlphaFoldDB" id="A0A931NDN4"/>
<dbReference type="RefSeq" id="WP_198099235.1">
    <property type="nucleotide sequence ID" value="NZ_JAEDAL010000001.1"/>
</dbReference>
<dbReference type="GO" id="GO:0000160">
    <property type="term" value="P:phosphorelay signal transduction system"/>
    <property type="evidence" value="ECO:0007669"/>
    <property type="project" value="InterPro"/>
</dbReference>
<dbReference type="Proteomes" id="UP000620139">
    <property type="component" value="Unassembled WGS sequence"/>
</dbReference>
<proteinExistence type="predicted"/>
<evidence type="ECO:0000313" key="4">
    <source>
        <dbReference type="Proteomes" id="UP000620139"/>
    </source>
</evidence>
<evidence type="ECO:0000313" key="3">
    <source>
        <dbReference type="EMBL" id="MBH9551631.1"/>
    </source>
</evidence>
<dbReference type="EMBL" id="JAEDAL010000001">
    <property type="protein sequence ID" value="MBH9551631.1"/>
    <property type="molecule type" value="Genomic_DNA"/>
</dbReference>
<dbReference type="CDD" id="cd00156">
    <property type="entry name" value="REC"/>
    <property type="match status" value="1"/>
</dbReference>
<dbReference type="SUPFAM" id="SSF52172">
    <property type="entry name" value="CheY-like"/>
    <property type="match status" value="1"/>
</dbReference>
<keyword evidence="4" id="KW-1185">Reference proteome</keyword>